<reference evidence="3" key="1">
    <citation type="submission" date="2019-06" db="EMBL/GenBank/DDBJ databases">
        <title>The complete genome of Emcibacter congregatus ZYLT.</title>
        <authorList>
            <person name="Zhao Z."/>
        </authorList>
    </citation>
    <scope>NUCLEOTIDE SEQUENCE [LARGE SCALE GENOMIC DNA]</scope>
    <source>
        <strain evidence="3">MCCC 1A06723</strain>
    </source>
</reference>
<sequence>MEQEVVFSEDEIIVSKTDVKGKITYANDIFCTVSGYHVDELIGKPHNIIRHPDMPRCIFKFMWDTLGRGEEIFAYVKNGCKDGRYYWVLAYVTPSLDLNGNVCGYHSSRRTPNRRVLPKIEDLYTSLRRTEQQAASPKDGMAEAEKQFLQILAGKGMTYPEFLFSLENS</sequence>
<dbReference type="Proteomes" id="UP000319148">
    <property type="component" value="Unassembled WGS sequence"/>
</dbReference>
<evidence type="ECO:0000313" key="3">
    <source>
        <dbReference type="Proteomes" id="UP000319148"/>
    </source>
</evidence>
<gene>
    <name evidence="2" type="ORF">FIV46_15990</name>
</gene>
<proteinExistence type="predicted"/>
<evidence type="ECO:0000259" key="1">
    <source>
        <dbReference type="PROSITE" id="PS50112"/>
    </source>
</evidence>
<keyword evidence="3" id="KW-1185">Reference proteome</keyword>
<protein>
    <submittedName>
        <fullName evidence="2">PAS domain-containing protein</fullName>
    </submittedName>
</protein>
<name>A0A501PCM0_9PROT</name>
<dbReference type="OrthoDB" id="266313at2"/>
<dbReference type="CDD" id="cd00130">
    <property type="entry name" value="PAS"/>
    <property type="match status" value="1"/>
</dbReference>
<dbReference type="InterPro" id="IPR035965">
    <property type="entry name" value="PAS-like_dom_sf"/>
</dbReference>
<dbReference type="SUPFAM" id="SSF55785">
    <property type="entry name" value="PYP-like sensor domain (PAS domain)"/>
    <property type="match status" value="1"/>
</dbReference>
<accession>A0A501PCM0</accession>
<dbReference type="AlphaFoldDB" id="A0A501PCM0"/>
<organism evidence="2 3">
    <name type="scientific">Emcibacter nanhaiensis</name>
    <dbReference type="NCBI Taxonomy" id="1505037"/>
    <lineage>
        <taxon>Bacteria</taxon>
        <taxon>Pseudomonadati</taxon>
        <taxon>Pseudomonadota</taxon>
        <taxon>Alphaproteobacteria</taxon>
        <taxon>Emcibacterales</taxon>
        <taxon>Emcibacteraceae</taxon>
        <taxon>Emcibacter</taxon>
    </lineage>
</organism>
<dbReference type="InterPro" id="IPR000014">
    <property type="entry name" value="PAS"/>
</dbReference>
<dbReference type="InterPro" id="IPR013655">
    <property type="entry name" value="PAS_fold_3"/>
</dbReference>
<dbReference type="PROSITE" id="PS50112">
    <property type="entry name" value="PAS"/>
    <property type="match status" value="1"/>
</dbReference>
<evidence type="ECO:0000313" key="2">
    <source>
        <dbReference type="EMBL" id="TPD57965.1"/>
    </source>
</evidence>
<dbReference type="Gene3D" id="3.30.450.20">
    <property type="entry name" value="PAS domain"/>
    <property type="match status" value="1"/>
</dbReference>
<comment type="caution">
    <text evidence="2">The sequence shown here is derived from an EMBL/GenBank/DDBJ whole genome shotgun (WGS) entry which is preliminary data.</text>
</comment>
<dbReference type="EMBL" id="VFIY01000018">
    <property type="protein sequence ID" value="TPD57965.1"/>
    <property type="molecule type" value="Genomic_DNA"/>
</dbReference>
<feature type="domain" description="PAS" evidence="1">
    <location>
        <begin position="18"/>
        <end position="53"/>
    </location>
</feature>
<dbReference type="NCBIfam" id="TIGR00229">
    <property type="entry name" value="sensory_box"/>
    <property type="match status" value="1"/>
</dbReference>
<dbReference type="Pfam" id="PF08447">
    <property type="entry name" value="PAS_3"/>
    <property type="match status" value="1"/>
</dbReference>